<keyword evidence="2" id="KW-1185">Reference proteome</keyword>
<accession>A0A840SAT0</accession>
<dbReference type="Proteomes" id="UP000578697">
    <property type="component" value="Unassembled WGS sequence"/>
</dbReference>
<proteinExistence type="predicted"/>
<protein>
    <submittedName>
        <fullName evidence="1">Uncharacterized protein</fullName>
    </submittedName>
</protein>
<sequence length="192" mass="23367">MKKTKKEIKFVYQSDYYFPGPKYAEKLITKEEKFRDKIRDLRWEDIHKQNNRFDLNNKDNIEKLLKISDMTHEVYLEYVAKLRKVEADVEAWGLAEKYPDYCINAGLYCYLELPDGNDYYCQLINEHSSKDRKFYFDESMFNKKFATPIRGLIYHDISYPFYYMVEEHRLSFKEVLGLTKKNFYTEIKLELE</sequence>
<organism evidence="1 2">
    <name type="scientific">Treponema rectale</name>
    <dbReference type="NCBI Taxonomy" id="744512"/>
    <lineage>
        <taxon>Bacteria</taxon>
        <taxon>Pseudomonadati</taxon>
        <taxon>Spirochaetota</taxon>
        <taxon>Spirochaetia</taxon>
        <taxon>Spirochaetales</taxon>
        <taxon>Treponemataceae</taxon>
        <taxon>Treponema</taxon>
    </lineage>
</organism>
<evidence type="ECO:0000313" key="2">
    <source>
        <dbReference type="Proteomes" id="UP000578697"/>
    </source>
</evidence>
<evidence type="ECO:0000313" key="1">
    <source>
        <dbReference type="EMBL" id="MBB5219819.1"/>
    </source>
</evidence>
<gene>
    <name evidence="1" type="ORF">HNP77_002208</name>
</gene>
<dbReference type="EMBL" id="JACHFR010000004">
    <property type="protein sequence ID" value="MBB5219819.1"/>
    <property type="molecule type" value="Genomic_DNA"/>
</dbReference>
<reference evidence="1 2" key="1">
    <citation type="submission" date="2020-08" db="EMBL/GenBank/DDBJ databases">
        <title>Genomic Encyclopedia of Type Strains, Phase IV (KMG-IV): sequencing the most valuable type-strain genomes for metagenomic binning, comparative biology and taxonomic classification.</title>
        <authorList>
            <person name="Goeker M."/>
        </authorList>
    </citation>
    <scope>NUCLEOTIDE SEQUENCE [LARGE SCALE GENOMIC DNA]</scope>
    <source>
        <strain evidence="1 2">DSM 103679</strain>
    </source>
</reference>
<dbReference type="AlphaFoldDB" id="A0A840SAT0"/>
<name>A0A840SAT0_9SPIR</name>
<comment type="caution">
    <text evidence="1">The sequence shown here is derived from an EMBL/GenBank/DDBJ whole genome shotgun (WGS) entry which is preliminary data.</text>
</comment>
<dbReference type="RefSeq" id="WP_184653309.1">
    <property type="nucleotide sequence ID" value="NZ_JACHFR010000004.1"/>
</dbReference>